<dbReference type="RefSeq" id="WP_406645929.1">
    <property type="nucleotide sequence ID" value="NZ_CP123584.1"/>
</dbReference>
<organism evidence="1 2">
    <name type="scientific">Aliisedimentitalea scapharcae</name>
    <dbReference type="NCBI Taxonomy" id="1524259"/>
    <lineage>
        <taxon>Bacteria</taxon>
        <taxon>Pseudomonadati</taxon>
        <taxon>Pseudomonadota</taxon>
        <taxon>Alphaproteobacteria</taxon>
        <taxon>Rhodobacterales</taxon>
        <taxon>Roseobacteraceae</taxon>
        <taxon>Aliisedimentitalea</taxon>
    </lineage>
</organism>
<proteinExistence type="predicted"/>
<evidence type="ECO:0000313" key="2">
    <source>
        <dbReference type="Proteomes" id="UP001623232"/>
    </source>
</evidence>
<gene>
    <name evidence="1" type="ORF">QEZ52_18375</name>
</gene>
<name>A0ABZ2XR22_9RHOB</name>
<evidence type="ECO:0000313" key="1">
    <source>
        <dbReference type="EMBL" id="WZK88546.1"/>
    </source>
</evidence>
<accession>A0ABZ2XR22</accession>
<sequence length="243" mass="27099">MKFDQEEAKAEAKRILLSYGFWEKHKIEWFGATSAFLVYDLSISVGPFQFEHSNCEVAAGTNLAMPVDEAGKLMSAASLHQEGYELAKYVSAKLLAENQRLPETLSYFASLEIEGNWPHPKKHSQTAIPSTKNFLRDFCIVQMLRHFRTRFDIPPTQNIATGDKGTRGTFGASIVQDAFQELNNTYPDTRPSFPLTAVSAQRIWNDRSKVENAIAVAGRQLALLPSSLGNVQNPFAQDAKNCP</sequence>
<dbReference type="EMBL" id="CP123584">
    <property type="protein sequence ID" value="WZK88546.1"/>
    <property type="molecule type" value="Genomic_DNA"/>
</dbReference>
<dbReference type="Proteomes" id="UP001623232">
    <property type="component" value="Chromosome"/>
</dbReference>
<protein>
    <submittedName>
        <fullName evidence="1">Uncharacterized protein</fullName>
    </submittedName>
</protein>
<keyword evidence="2" id="KW-1185">Reference proteome</keyword>
<reference evidence="1 2" key="1">
    <citation type="submission" date="2023-04" db="EMBL/GenBank/DDBJ databases">
        <title>Complete genome sequence of Alisedimentitalea scapharcae.</title>
        <authorList>
            <person name="Rong J.-C."/>
            <person name="Yi M.-L."/>
            <person name="Zhao Q."/>
        </authorList>
    </citation>
    <scope>NUCLEOTIDE SEQUENCE [LARGE SCALE GENOMIC DNA]</scope>
    <source>
        <strain evidence="1 2">KCTC 42119</strain>
    </source>
</reference>